<evidence type="ECO:0000259" key="1">
    <source>
        <dbReference type="Pfam" id="PF08241"/>
    </source>
</evidence>
<dbReference type="AlphaFoldDB" id="A0A926ZZ51"/>
<dbReference type="CDD" id="cd02440">
    <property type="entry name" value="AdoMet_MTases"/>
    <property type="match status" value="1"/>
</dbReference>
<dbReference type="Proteomes" id="UP000662185">
    <property type="component" value="Unassembled WGS sequence"/>
</dbReference>
<reference evidence="3" key="1">
    <citation type="journal article" date="2020" name="ISME J.">
        <title>Comparative genomics reveals insights into cyanobacterial evolution and habitat adaptation.</title>
        <authorList>
            <person name="Chen M.Y."/>
            <person name="Teng W.K."/>
            <person name="Zhao L."/>
            <person name="Hu C.X."/>
            <person name="Zhou Y.K."/>
            <person name="Han B.P."/>
            <person name="Song L.R."/>
            <person name="Shu W.S."/>
        </authorList>
    </citation>
    <scope>NUCLEOTIDE SEQUENCE [LARGE SCALE GENOMIC DNA]</scope>
    <source>
        <strain evidence="3">FACHB-251</strain>
    </source>
</reference>
<feature type="domain" description="Methyltransferase type 11" evidence="1">
    <location>
        <begin position="91"/>
        <end position="138"/>
    </location>
</feature>
<dbReference type="SUPFAM" id="SSF53335">
    <property type="entry name" value="S-adenosyl-L-methionine-dependent methyltransferases"/>
    <property type="match status" value="1"/>
</dbReference>
<keyword evidence="2" id="KW-0808">Transferase</keyword>
<dbReference type="GO" id="GO:0008757">
    <property type="term" value="F:S-adenosylmethionine-dependent methyltransferase activity"/>
    <property type="evidence" value="ECO:0007669"/>
    <property type="project" value="InterPro"/>
</dbReference>
<sequence>MKTINISKQLAQNIGNYDNPDSIGSKFRAKRILPLISMINKVYEKHGEVSILDIGGRKNYWSVLPEQLLKEYKIYITIVNFPGEILPETEEHYKFIHGDGCNLNFFDDNSFHIAHSNSVIEHVGDWQQMVSFAKEVRRLAPNIYLQTPYFWFPIEPHFMCPFFHWLPRPVRISLVMRFALGNHQRYKSVGEAASKLEHYRLLDRKMLQYLFPDADITSERFIGLTKSLTAIRYEKD</sequence>
<keyword evidence="2" id="KW-0489">Methyltransferase</keyword>
<comment type="caution">
    <text evidence="2">The sequence shown here is derived from an EMBL/GenBank/DDBJ whole genome shotgun (WGS) entry which is preliminary data.</text>
</comment>
<evidence type="ECO:0000313" key="3">
    <source>
        <dbReference type="Proteomes" id="UP000662185"/>
    </source>
</evidence>
<dbReference type="RefSeq" id="WP_190558812.1">
    <property type="nucleotide sequence ID" value="NZ_JACJQU010000003.1"/>
</dbReference>
<evidence type="ECO:0000313" key="2">
    <source>
        <dbReference type="EMBL" id="MBD2293422.1"/>
    </source>
</evidence>
<accession>A0A926ZZ51</accession>
<dbReference type="InterPro" id="IPR013216">
    <property type="entry name" value="Methyltransf_11"/>
</dbReference>
<gene>
    <name evidence="2" type="ORF">H6G06_07950</name>
</gene>
<dbReference type="InterPro" id="IPR029063">
    <property type="entry name" value="SAM-dependent_MTases_sf"/>
</dbReference>
<dbReference type="Gene3D" id="3.40.50.150">
    <property type="entry name" value="Vaccinia Virus protein VP39"/>
    <property type="match status" value="1"/>
</dbReference>
<proteinExistence type="predicted"/>
<organism evidence="2 3">
    <name type="scientific">Anabaena sphaerica FACHB-251</name>
    <dbReference type="NCBI Taxonomy" id="2692883"/>
    <lineage>
        <taxon>Bacteria</taxon>
        <taxon>Bacillati</taxon>
        <taxon>Cyanobacteriota</taxon>
        <taxon>Cyanophyceae</taxon>
        <taxon>Nostocales</taxon>
        <taxon>Nostocaceae</taxon>
        <taxon>Anabaena</taxon>
    </lineage>
</organism>
<name>A0A926ZZ51_9NOST</name>
<dbReference type="Pfam" id="PF08241">
    <property type="entry name" value="Methyltransf_11"/>
    <property type="match status" value="1"/>
</dbReference>
<dbReference type="EMBL" id="JACJQU010000003">
    <property type="protein sequence ID" value="MBD2293422.1"/>
    <property type="molecule type" value="Genomic_DNA"/>
</dbReference>
<dbReference type="GO" id="GO:0032259">
    <property type="term" value="P:methylation"/>
    <property type="evidence" value="ECO:0007669"/>
    <property type="project" value="UniProtKB-KW"/>
</dbReference>
<keyword evidence="3" id="KW-1185">Reference proteome</keyword>
<protein>
    <submittedName>
        <fullName evidence="2">Class I SAM-dependent methyltransferase</fullName>
    </submittedName>
</protein>